<evidence type="ECO:0000313" key="3">
    <source>
        <dbReference type="EMBL" id="NYJ75288.1"/>
    </source>
</evidence>
<name>A0A853DEM4_9MICO</name>
<gene>
    <name evidence="3" type="ORF">HNR15_002251</name>
</gene>
<accession>A0A853DEM4</accession>
<feature type="domain" description="DUF8185" evidence="2">
    <location>
        <begin position="110"/>
        <end position="210"/>
    </location>
</feature>
<keyword evidence="4" id="KW-1185">Reference proteome</keyword>
<protein>
    <submittedName>
        <fullName evidence="3">Uncharacterized protein</fullName>
    </submittedName>
</protein>
<comment type="caution">
    <text evidence="3">The sequence shown here is derived from an EMBL/GenBank/DDBJ whole genome shotgun (WGS) entry which is preliminary data.</text>
</comment>
<dbReference type="Pfam" id="PF26035">
    <property type="entry name" value="DUF8010"/>
    <property type="match status" value="1"/>
</dbReference>
<dbReference type="InterPro" id="IPR058498">
    <property type="entry name" value="DUF8185"/>
</dbReference>
<dbReference type="RefSeq" id="WP_179481829.1">
    <property type="nucleotide sequence ID" value="NZ_JACCFW010000001.1"/>
</dbReference>
<reference evidence="3 4" key="1">
    <citation type="submission" date="2020-07" db="EMBL/GenBank/DDBJ databases">
        <title>Sequencing the genomes of 1000 actinobacteria strains.</title>
        <authorList>
            <person name="Klenk H.-P."/>
        </authorList>
    </citation>
    <scope>NUCLEOTIDE SEQUENCE [LARGE SCALE GENOMIC DNA]</scope>
    <source>
        <strain evidence="3 4">DSM 29531</strain>
    </source>
</reference>
<dbReference type="Proteomes" id="UP000571817">
    <property type="component" value="Unassembled WGS sequence"/>
</dbReference>
<dbReference type="EMBL" id="JACCFW010000001">
    <property type="protein sequence ID" value="NYJ75288.1"/>
    <property type="molecule type" value="Genomic_DNA"/>
</dbReference>
<evidence type="ECO:0000259" key="1">
    <source>
        <dbReference type="Pfam" id="PF26035"/>
    </source>
</evidence>
<evidence type="ECO:0000313" key="4">
    <source>
        <dbReference type="Proteomes" id="UP000571817"/>
    </source>
</evidence>
<dbReference type="InterPro" id="IPR058323">
    <property type="entry name" value="DUF8010"/>
</dbReference>
<proteinExistence type="predicted"/>
<feature type="domain" description="DUF8010" evidence="1">
    <location>
        <begin position="3"/>
        <end position="105"/>
    </location>
</feature>
<evidence type="ECO:0000259" key="2">
    <source>
        <dbReference type="Pfam" id="PF26572"/>
    </source>
</evidence>
<sequence>MPVVQLADEQTRSDLTTYCARAKALDADGAVRLQAGGQSLAVWVGVQSSRELSGQGTTLGLRVLALSEPAEVDTVVPVAAVGDRLARQSAGMRLDIPPQEVRASWASVSPPRGGWSPAGSIAISELREIAQQGIAEIAQGVPSGSGAAAVEDLRRRVWGRPLPGESADTLPGSVAFAAYALGFLVGDSAQVFTAGRWHRVTTPTGHVLSR</sequence>
<organism evidence="3 4">
    <name type="scientific">Allobranchiibius huperziae</name>
    <dbReference type="NCBI Taxonomy" id="1874116"/>
    <lineage>
        <taxon>Bacteria</taxon>
        <taxon>Bacillati</taxon>
        <taxon>Actinomycetota</taxon>
        <taxon>Actinomycetes</taxon>
        <taxon>Micrococcales</taxon>
        <taxon>Dermacoccaceae</taxon>
        <taxon>Allobranchiibius</taxon>
    </lineage>
</organism>
<dbReference type="AlphaFoldDB" id="A0A853DEM4"/>
<dbReference type="Pfam" id="PF26572">
    <property type="entry name" value="DUF8185"/>
    <property type="match status" value="1"/>
</dbReference>